<gene>
    <name evidence="2" type="ORF">ESN35_06420</name>
</gene>
<evidence type="ECO:0000313" key="2">
    <source>
        <dbReference type="EMBL" id="QAY33076.1"/>
    </source>
</evidence>
<evidence type="ECO:0000256" key="1">
    <source>
        <dbReference type="SAM" id="Phobius"/>
    </source>
</evidence>
<feature type="transmembrane region" description="Helical" evidence="1">
    <location>
        <begin position="208"/>
        <end position="232"/>
    </location>
</feature>
<name>A0A4P6DTT2_9BIFI</name>
<feature type="transmembrane region" description="Helical" evidence="1">
    <location>
        <begin position="54"/>
        <end position="77"/>
    </location>
</feature>
<proteinExistence type="predicted"/>
<dbReference type="InterPro" id="IPR025699">
    <property type="entry name" value="ABC2_memb-like"/>
</dbReference>
<protein>
    <recommendedName>
        <fullName evidence="4">ABC-2 family transporter protein</fullName>
    </recommendedName>
</protein>
<dbReference type="STRING" id="78344.BIGA_0232"/>
<keyword evidence="1" id="KW-0812">Transmembrane</keyword>
<evidence type="ECO:0000313" key="3">
    <source>
        <dbReference type="Proteomes" id="UP000293589"/>
    </source>
</evidence>
<keyword evidence="1" id="KW-0472">Membrane</keyword>
<keyword evidence="1" id="KW-1133">Transmembrane helix</keyword>
<feature type="transmembrane region" description="Helical" evidence="1">
    <location>
        <begin position="98"/>
        <end position="122"/>
    </location>
</feature>
<dbReference type="Proteomes" id="UP000293589">
    <property type="component" value="Chromosome"/>
</dbReference>
<dbReference type="EMBL" id="CP035464">
    <property type="protein sequence ID" value="QAY33076.1"/>
    <property type="molecule type" value="Genomic_DNA"/>
</dbReference>
<reference evidence="2 3" key="1">
    <citation type="submission" date="2019-01" db="EMBL/GenBank/DDBJ databases">
        <title>Complete genome sequence of Bifidobacterium gallinarum CACC 514.</title>
        <authorList>
            <person name="Jung M."/>
        </authorList>
    </citation>
    <scope>NUCLEOTIDE SEQUENCE [LARGE SCALE GENOMIC DNA]</scope>
    <source>
        <strain evidence="2 3">CACC 514</strain>
    </source>
</reference>
<organism evidence="2 3">
    <name type="scientific">Bifidobacterium pullorum subsp. gallinarum</name>
    <dbReference type="NCBI Taxonomy" id="78344"/>
    <lineage>
        <taxon>Bacteria</taxon>
        <taxon>Bacillati</taxon>
        <taxon>Actinomycetota</taxon>
        <taxon>Actinomycetes</taxon>
        <taxon>Bifidobacteriales</taxon>
        <taxon>Bifidobacteriaceae</taxon>
        <taxon>Bifidobacterium</taxon>
    </lineage>
</organism>
<feature type="transmembrane region" description="Helical" evidence="1">
    <location>
        <begin position="142"/>
        <end position="160"/>
    </location>
</feature>
<feature type="transmembrane region" description="Helical" evidence="1">
    <location>
        <begin position="21"/>
        <end position="42"/>
    </location>
</feature>
<accession>A0A4P6DTT2</accession>
<dbReference type="Pfam" id="PF13346">
    <property type="entry name" value="ABC2_membrane_5"/>
    <property type="match status" value="1"/>
</dbReference>
<sequence length="238" mass="25392">MSDMRAILVSFRLDMARITMSSASGFVPFLLPLLFAVIFGLAGRADGGADFATGGVVGSVFGVGTILSISAFSYEWLEQHGRMNGIIPADRTHQVIGRYLTLPVFAAIIVAETTLALAILHLTAHGNLNGLAQTLTSSVLGSTWSFMVFELVLFPLFYRWNDMRKALLCVAAFFVGVALLVTVTLYLVPEDAFDAFGDAVAQAMANPAVGIPAGLGVLVVMTAVSLPVSIACRRRKEF</sequence>
<dbReference type="AlphaFoldDB" id="A0A4P6DTT2"/>
<dbReference type="KEGG" id="bgx:ESN35_06420"/>
<feature type="transmembrane region" description="Helical" evidence="1">
    <location>
        <begin position="167"/>
        <end position="188"/>
    </location>
</feature>
<evidence type="ECO:0008006" key="4">
    <source>
        <dbReference type="Google" id="ProtNLM"/>
    </source>
</evidence>